<dbReference type="PANTHER" id="PTHR21439">
    <property type="entry name" value="OXIDORED-NITRO DOMAIN-CONTAINING PROTEIN"/>
    <property type="match status" value="1"/>
</dbReference>
<feature type="region of interest" description="Disordered" evidence="1">
    <location>
        <begin position="256"/>
        <end position="286"/>
    </location>
</feature>
<dbReference type="Pfam" id="PF10188">
    <property type="entry name" value="Oscp1"/>
    <property type="match status" value="1"/>
</dbReference>
<evidence type="ECO:0000313" key="2">
    <source>
        <dbReference type="EMBL" id="CAB3980570.1"/>
    </source>
</evidence>
<name>A0A6S7G437_PARCT</name>
<organism evidence="2 3">
    <name type="scientific">Paramuricea clavata</name>
    <name type="common">Red gorgonian</name>
    <name type="synonym">Violescent sea-whip</name>
    <dbReference type="NCBI Taxonomy" id="317549"/>
    <lineage>
        <taxon>Eukaryota</taxon>
        <taxon>Metazoa</taxon>
        <taxon>Cnidaria</taxon>
        <taxon>Anthozoa</taxon>
        <taxon>Octocorallia</taxon>
        <taxon>Malacalcyonacea</taxon>
        <taxon>Plexauridae</taxon>
        <taxon>Paramuricea</taxon>
    </lineage>
</organism>
<dbReference type="GO" id="GO:0005737">
    <property type="term" value="C:cytoplasm"/>
    <property type="evidence" value="ECO:0007669"/>
    <property type="project" value="TreeGrafter"/>
</dbReference>
<feature type="compositionally biased region" description="Polar residues" evidence="1">
    <location>
        <begin position="259"/>
        <end position="286"/>
    </location>
</feature>
<evidence type="ECO:0000256" key="1">
    <source>
        <dbReference type="SAM" id="MobiDB-lite"/>
    </source>
</evidence>
<dbReference type="PANTHER" id="PTHR21439:SF0">
    <property type="entry name" value="PROTEIN OSCP1"/>
    <property type="match status" value="1"/>
</dbReference>
<dbReference type="InterPro" id="IPR019332">
    <property type="entry name" value="OSCP1"/>
</dbReference>
<evidence type="ECO:0000313" key="3">
    <source>
        <dbReference type="Proteomes" id="UP001152795"/>
    </source>
</evidence>
<protein>
    <submittedName>
        <fullName evidence="2">Uncharacterized protein</fullName>
    </submittedName>
</protein>
<dbReference type="EMBL" id="CACRXK020000303">
    <property type="protein sequence ID" value="CAB3980570.1"/>
    <property type="molecule type" value="Genomic_DNA"/>
</dbReference>
<reference evidence="2" key="1">
    <citation type="submission" date="2020-04" db="EMBL/GenBank/DDBJ databases">
        <authorList>
            <person name="Alioto T."/>
            <person name="Alioto T."/>
            <person name="Gomez Garrido J."/>
        </authorList>
    </citation>
    <scope>NUCLEOTIDE SEQUENCE</scope>
    <source>
        <strain evidence="2">A484AB</strain>
    </source>
</reference>
<dbReference type="AlphaFoldDB" id="A0A6S7G437"/>
<dbReference type="Proteomes" id="UP001152795">
    <property type="component" value="Unassembled WGS sequence"/>
</dbReference>
<gene>
    <name evidence="2" type="ORF">PACLA_8A011396</name>
</gene>
<accession>A0A6S7G437</accession>
<dbReference type="OrthoDB" id="2157380at2759"/>
<feature type="region of interest" description="Disordered" evidence="1">
    <location>
        <begin position="362"/>
        <end position="383"/>
    </location>
</feature>
<dbReference type="GO" id="GO:0005886">
    <property type="term" value="C:plasma membrane"/>
    <property type="evidence" value="ECO:0007669"/>
    <property type="project" value="TreeGrafter"/>
</dbReference>
<sequence>MSTRTLPILFLNLGGEMLYILDQRLRAQSIPQVKAQKVLHDIIGSMFNKRFMEELFKPQDAYSKKAMRTVFDRLAHASIMRLNSASMDKLYDLMTMALKYQVLLSMSPRDILLITLNHMDAVRKFVEGNDNVMELVHNVYKLLYQNYASLSLGQFQLIRQSLLAFLQDLHIRVSIFLKDRVQNTNGKFVLATDGAVPFTSEVPGTIRYYDENGKVFKTNEFDSGCKHHLSDKQGSFELFGDRVITLGMNMYTAARPVETSPSKISAQETSRSGSMTTLTEAESTENPNPIAKAELNLLAHLMGGSDNPSKGNTFRLNLFSTDEEEQKAEVRRVKQHSGKVITVDATKAGQRNELTKLMDEFSIDGSTSSGSKGDDLLELMDSA</sequence>
<comment type="caution">
    <text evidence="2">The sequence shown here is derived from an EMBL/GenBank/DDBJ whole genome shotgun (WGS) entry which is preliminary data.</text>
</comment>
<proteinExistence type="predicted"/>
<keyword evidence="3" id="KW-1185">Reference proteome</keyword>